<dbReference type="PROSITE" id="PS51257">
    <property type="entry name" value="PROKAR_LIPOPROTEIN"/>
    <property type="match status" value="1"/>
</dbReference>
<dbReference type="Proteomes" id="UP000270094">
    <property type="component" value="Unassembled WGS sequence"/>
</dbReference>
<dbReference type="AlphaFoldDB" id="A0A3P7K062"/>
<sequence length="172" mass="19443">MDLAARVKLICGIFLSISIVSTVLACALWDFQQQTPINNALYITCALWDFQQQTPINNALYISGLLIAFMLNCGIAYCLLAGTVQHRSSLFFPYIVCSSIYTAVSTFGAGFFLGSTIYSVSAKMRADHIYLLVIFLALLSFWYWSLRTVRTYRNYVRKISGEHVIFTNPEFV</sequence>
<feature type="transmembrane region" description="Helical" evidence="1">
    <location>
        <begin position="59"/>
        <end position="80"/>
    </location>
</feature>
<protein>
    <submittedName>
        <fullName evidence="2">Uncharacterized protein</fullName>
    </submittedName>
</protein>
<keyword evidence="3" id="KW-1185">Reference proteome</keyword>
<feature type="transmembrane region" description="Helical" evidence="1">
    <location>
        <begin position="129"/>
        <end position="146"/>
    </location>
</feature>
<gene>
    <name evidence="2" type="ORF">SVUK_LOCUS16945</name>
</gene>
<evidence type="ECO:0000313" key="3">
    <source>
        <dbReference type="Proteomes" id="UP000270094"/>
    </source>
</evidence>
<organism evidence="2 3">
    <name type="scientific">Strongylus vulgaris</name>
    <name type="common">Blood worm</name>
    <dbReference type="NCBI Taxonomy" id="40348"/>
    <lineage>
        <taxon>Eukaryota</taxon>
        <taxon>Metazoa</taxon>
        <taxon>Ecdysozoa</taxon>
        <taxon>Nematoda</taxon>
        <taxon>Chromadorea</taxon>
        <taxon>Rhabditida</taxon>
        <taxon>Rhabditina</taxon>
        <taxon>Rhabditomorpha</taxon>
        <taxon>Strongyloidea</taxon>
        <taxon>Strongylidae</taxon>
        <taxon>Strongylus</taxon>
    </lineage>
</organism>
<feature type="transmembrane region" description="Helical" evidence="1">
    <location>
        <begin position="92"/>
        <end position="117"/>
    </location>
</feature>
<evidence type="ECO:0000256" key="1">
    <source>
        <dbReference type="SAM" id="Phobius"/>
    </source>
</evidence>
<accession>A0A3P7K062</accession>
<dbReference type="OrthoDB" id="5814759at2759"/>
<proteinExistence type="predicted"/>
<keyword evidence="1" id="KW-0472">Membrane</keyword>
<keyword evidence="1" id="KW-0812">Transmembrane</keyword>
<evidence type="ECO:0000313" key="2">
    <source>
        <dbReference type="EMBL" id="VDM81947.1"/>
    </source>
</evidence>
<dbReference type="EMBL" id="UYYB01115316">
    <property type="protein sequence ID" value="VDM81947.1"/>
    <property type="molecule type" value="Genomic_DNA"/>
</dbReference>
<keyword evidence="1" id="KW-1133">Transmembrane helix</keyword>
<name>A0A3P7K062_STRVU</name>
<reference evidence="2 3" key="1">
    <citation type="submission" date="2018-11" db="EMBL/GenBank/DDBJ databases">
        <authorList>
            <consortium name="Pathogen Informatics"/>
        </authorList>
    </citation>
    <scope>NUCLEOTIDE SEQUENCE [LARGE SCALE GENOMIC DNA]</scope>
</reference>